<evidence type="ECO:0000313" key="2">
    <source>
        <dbReference type="Proteomes" id="UP000014570"/>
    </source>
</evidence>
<proteinExistence type="predicted"/>
<sequence length="75" mass="9111">MNLGIFCKSILDNFYSKARNLNYKRIGAEVLEETERMYFSFKNGLRFLMWEFFENSSINPIWKIRVLLFFLKKSL</sequence>
<dbReference type="Proteomes" id="UP000014570">
    <property type="component" value="Unassembled WGS sequence"/>
</dbReference>
<comment type="caution">
    <text evidence="1">The sequence shown here is derived from an EMBL/GenBank/DDBJ whole genome shotgun (WGS) entry which is preliminary data.</text>
</comment>
<accession>A0AAV3JGZ8</accession>
<dbReference type="EMBL" id="AHNP02000003">
    <property type="protein sequence ID" value="EPG59052.1"/>
    <property type="molecule type" value="Genomic_DNA"/>
</dbReference>
<dbReference type="AlphaFoldDB" id="A0AAV3JGZ8"/>
<evidence type="ECO:0000313" key="1">
    <source>
        <dbReference type="EMBL" id="EPG59052.1"/>
    </source>
</evidence>
<name>A0AAV3JGZ8_LEPBO</name>
<organism evidence="1 2">
    <name type="scientific">Leptospira borgpetersenii serovar Javanica str. UI 09931</name>
    <dbReference type="NCBI Taxonomy" id="1049767"/>
    <lineage>
        <taxon>Bacteria</taxon>
        <taxon>Pseudomonadati</taxon>
        <taxon>Spirochaetota</taxon>
        <taxon>Spirochaetia</taxon>
        <taxon>Leptospirales</taxon>
        <taxon>Leptospiraceae</taxon>
        <taxon>Leptospira</taxon>
    </lineage>
</organism>
<protein>
    <submittedName>
        <fullName evidence="1">Uncharacterized protein</fullName>
    </submittedName>
</protein>
<reference evidence="1 2" key="1">
    <citation type="submission" date="2013-04" db="EMBL/GenBank/DDBJ databases">
        <authorList>
            <person name="Harkins D.M."/>
            <person name="Durkin A.S."/>
            <person name="Brinkac L.M."/>
            <person name="Haft D.H."/>
            <person name="Selengut J.D."/>
            <person name="Sanka R."/>
            <person name="DePew J."/>
            <person name="Purushe J."/>
            <person name="Chanthongthip A."/>
            <person name="Lattana O."/>
            <person name="Phetsouvanh R."/>
            <person name="Newton P.N."/>
            <person name="Vinetz J.M."/>
            <person name="Sutton G.G."/>
            <person name="Nierman W.C."/>
            <person name="Fouts D.E."/>
        </authorList>
    </citation>
    <scope>NUCLEOTIDE SEQUENCE [LARGE SCALE GENOMIC DNA]</scope>
    <source>
        <strain evidence="1 2">UI 09931</strain>
    </source>
</reference>
<gene>
    <name evidence="1" type="ORF">LEP1GSC103_3723</name>
</gene>